<name>A0A2V3U3Q0_9HYPH</name>
<dbReference type="SUPFAM" id="SSF53850">
    <property type="entry name" value="Periplasmic binding protein-like II"/>
    <property type="match status" value="1"/>
</dbReference>
<comment type="similarity">
    <text evidence="2">Belongs to the bacterial solute-binding protein 1 family.</text>
</comment>
<keyword evidence="3" id="KW-0574">Periplasm</keyword>
<dbReference type="Gene3D" id="3.40.190.10">
    <property type="entry name" value="Periplasmic binding protein-like II"/>
    <property type="match status" value="1"/>
</dbReference>
<dbReference type="Pfam" id="PF13416">
    <property type="entry name" value="SBP_bac_8"/>
    <property type="match status" value="1"/>
</dbReference>
<evidence type="ECO:0000313" key="5">
    <source>
        <dbReference type="EMBL" id="PXW57355.1"/>
    </source>
</evidence>
<feature type="signal peptide" evidence="4">
    <location>
        <begin position="1"/>
        <end position="24"/>
    </location>
</feature>
<evidence type="ECO:0000313" key="6">
    <source>
        <dbReference type="Proteomes" id="UP000248021"/>
    </source>
</evidence>
<comment type="caution">
    <text evidence="5">The sequence shown here is derived from an EMBL/GenBank/DDBJ whole genome shotgun (WGS) entry which is preliminary data.</text>
</comment>
<organism evidence="5 6">
    <name type="scientific">Chelatococcus asaccharovorans</name>
    <dbReference type="NCBI Taxonomy" id="28210"/>
    <lineage>
        <taxon>Bacteria</taxon>
        <taxon>Pseudomonadati</taxon>
        <taxon>Pseudomonadota</taxon>
        <taxon>Alphaproteobacteria</taxon>
        <taxon>Hyphomicrobiales</taxon>
        <taxon>Chelatococcaceae</taxon>
        <taxon>Chelatococcus</taxon>
    </lineage>
</organism>
<proteinExistence type="inferred from homology"/>
<accession>A0A2V3U3Q0</accession>
<dbReference type="PANTHER" id="PTHR43649:SF12">
    <property type="entry name" value="DIACETYLCHITOBIOSE BINDING PROTEIN DASA"/>
    <property type="match status" value="1"/>
</dbReference>
<reference evidence="5 6" key="1">
    <citation type="submission" date="2018-05" db="EMBL/GenBank/DDBJ databases">
        <title>Genomic Encyclopedia of Type Strains, Phase IV (KMG-IV): sequencing the most valuable type-strain genomes for metagenomic binning, comparative biology and taxonomic classification.</title>
        <authorList>
            <person name="Goeker M."/>
        </authorList>
    </citation>
    <scope>NUCLEOTIDE SEQUENCE [LARGE SCALE GENOMIC DNA]</scope>
    <source>
        <strain evidence="5 6">DSM 6462</strain>
    </source>
</reference>
<gene>
    <name evidence="5" type="ORF">C7450_107396</name>
</gene>
<dbReference type="AlphaFoldDB" id="A0A2V3U3Q0"/>
<evidence type="ECO:0000256" key="1">
    <source>
        <dbReference type="ARBA" id="ARBA00004418"/>
    </source>
</evidence>
<dbReference type="InterPro" id="IPR006059">
    <property type="entry name" value="SBP"/>
</dbReference>
<protein>
    <submittedName>
        <fullName evidence="5">Carbohydrate ABC transporter substrate-binding protein (CUT1 family)</fullName>
    </submittedName>
</protein>
<feature type="chain" id="PRO_5016128722" evidence="4">
    <location>
        <begin position="25"/>
        <end position="434"/>
    </location>
</feature>
<evidence type="ECO:0000256" key="3">
    <source>
        <dbReference type="ARBA" id="ARBA00022764"/>
    </source>
</evidence>
<dbReference type="InterPro" id="IPR050490">
    <property type="entry name" value="Bact_solute-bd_prot1"/>
</dbReference>
<evidence type="ECO:0000256" key="4">
    <source>
        <dbReference type="SAM" id="SignalP"/>
    </source>
</evidence>
<keyword evidence="4" id="KW-0732">Signal</keyword>
<dbReference type="CDD" id="cd14748">
    <property type="entry name" value="PBP2_UgpB"/>
    <property type="match status" value="1"/>
</dbReference>
<evidence type="ECO:0000256" key="2">
    <source>
        <dbReference type="ARBA" id="ARBA00008520"/>
    </source>
</evidence>
<dbReference type="PANTHER" id="PTHR43649">
    <property type="entry name" value="ARABINOSE-BINDING PROTEIN-RELATED"/>
    <property type="match status" value="1"/>
</dbReference>
<dbReference type="EMBL" id="QJJK01000007">
    <property type="protein sequence ID" value="PXW57355.1"/>
    <property type="molecule type" value="Genomic_DNA"/>
</dbReference>
<dbReference type="GO" id="GO:0042597">
    <property type="term" value="C:periplasmic space"/>
    <property type="evidence" value="ECO:0007669"/>
    <property type="project" value="UniProtKB-SubCell"/>
</dbReference>
<dbReference type="Proteomes" id="UP000248021">
    <property type="component" value="Unassembled WGS sequence"/>
</dbReference>
<comment type="subcellular location">
    <subcellularLocation>
        <location evidence="1">Periplasm</location>
    </subcellularLocation>
</comment>
<dbReference type="RefSeq" id="WP_170147315.1">
    <property type="nucleotide sequence ID" value="NZ_JAHBRY010000001.1"/>
</dbReference>
<sequence>MFKRDFLKLLALTGLGFTALTGMASARMADRIDAPVTITFYNYNLASASAGADATRALIAEFEAAHPQVKIEAVGVPSNEIVTRLQADMAAGRRPDVAQLVFRDLIYIATDLGGNALEDMAGPEGYAALVNGLIPRGVDLGRVGDKTYGLAYTFSTPILFYNADLFRAAGLDPDKPPRTWADVKAAADAIVAKTDAEGFFPGAYGPADGTFVYQAILMSNGGKVRDGNRLTFANREGIEAVEMLRDMVKSGGHGRLDPANPSDSMASGKLGMFLYTSALQNMLSKAAKDKWDLRVAPLPAFGDKPTAPTNSGSALFSFSTDPLKQRASYELMKFLTSKHGYTIITSKIGYLPLRLDIVDDPAFLGPWTQSHPLIRPNLEQLERLTPNVAFPGPNYRQAESLMKEAVIEAVFGEGNVAEVLTAAQNTAQGLMPQN</sequence>
<keyword evidence="6" id="KW-1185">Reference proteome</keyword>